<feature type="domain" description="PpiC" evidence="2">
    <location>
        <begin position="135"/>
        <end position="248"/>
    </location>
</feature>
<name>A0A5S3P2L4_9SPHN</name>
<evidence type="ECO:0000313" key="3">
    <source>
        <dbReference type="EMBL" id="TMM47176.1"/>
    </source>
</evidence>
<keyword evidence="1" id="KW-1133">Transmembrane helix</keyword>
<dbReference type="Proteomes" id="UP000309668">
    <property type="component" value="Unassembled WGS sequence"/>
</dbReference>
<sequence length="279" mass="30517">MAAACRAARRCPGHHGGRVSRALLREPLLHFLIGGAVLYALFAWIGTPVDPASRTISLSRSDQAQIAQGFAQMMGRPPTDAELSGLIERRVREEVLYREALRLGLDRDDPAVRRRLATKMDEIAAASAEAETPGDAVLEEWHKAHAGTFETGGVVNFEQVYFASEAAALAAKGQASPSGQPISLPRTVDAKSMVELGAIFGQQFAQEIAERSVAREWQGPIPSGFGWHLVRLSHREEGSVPPLAEIRDRVEADWRNSTITARRAAAYNALREAYRVEIE</sequence>
<evidence type="ECO:0000256" key="1">
    <source>
        <dbReference type="SAM" id="Phobius"/>
    </source>
</evidence>
<proteinExistence type="predicted"/>
<keyword evidence="1" id="KW-0812">Transmembrane</keyword>
<organism evidence="3 4">
    <name type="scientific">Qipengyuania marisflavi</name>
    <dbReference type="NCBI Taxonomy" id="2486356"/>
    <lineage>
        <taxon>Bacteria</taxon>
        <taxon>Pseudomonadati</taxon>
        <taxon>Pseudomonadota</taxon>
        <taxon>Alphaproteobacteria</taxon>
        <taxon>Sphingomonadales</taxon>
        <taxon>Erythrobacteraceae</taxon>
        <taxon>Qipengyuania</taxon>
    </lineage>
</organism>
<keyword evidence="3" id="KW-0413">Isomerase</keyword>
<comment type="caution">
    <text evidence="3">The sequence shown here is derived from an EMBL/GenBank/DDBJ whole genome shotgun (WGS) entry which is preliminary data.</text>
</comment>
<dbReference type="OrthoDB" id="196786at2"/>
<dbReference type="InterPro" id="IPR000297">
    <property type="entry name" value="PPIase_PpiC"/>
</dbReference>
<dbReference type="EMBL" id="VCAO01000005">
    <property type="protein sequence ID" value="TMM47176.1"/>
    <property type="molecule type" value="Genomic_DNA"/>
</dbReference>
<gene>
    <name evidence="3" type="ORF">FEV51_10355</name>
</gene>
<dbReference type="Pfam" id="PF13145">
    <property type="entry name" value="Rotamase_2"/>
    <property type="match status" value="1"/>
</dbReference>
<evidence type="ECO:0000313" key="4">
    <source>
        <dbReference type="Proteomes" id="UP000309668"/>
    </source>
</evidence>
<accession>A0A5S3P2L4</accession>
<feature type="transmembrane region" description="Helical" evidence="1">
    <location>
        <begin position="28"/>
        <end position="46"/>
    </location>
</feature>
<evidence type="ECO:0000259" key="2">
    <source>
        <dbReference type="Pfam" id="PF13145"/>
    </source>
</evidence>
<protein>
    <submittedName>
        <fullName evidence="3">Peptidyl-prolyl cis-trans isomerase</fullName>
    </submittedName>
</protein>
<keyword evidence="4" id="KW-1185">Reference proteome</keyword>
<keyword evidence="1" id="KW-0472">Membrane</keyword>
<dbReference type="GO" id="GO:0003755">
    <property type="term" value="F:peptidyl-prolyl cis-trans isomerase activity"/>
    <property type="evidence" value="ECO:0007669"/>
    <property type="project" value="InterPro"/>
</dbReference>
<dbReference type="AlphaFoldDB" id="A0A5S3P2L4"/>
<reference evidence="3 4" key="1">
    <citation type="submission" date="2019-05" db="EMBL/GenBank/DDBJ databases">
        <title>Erythrobacter marisflavi sp. nov., isolated from isolated from water of an estuary environment.</title>
        <authorList>
            <person name="Yoon J.-H."/>
        </authorList>
    </citation>
    <scope>NUCLEOTIDE SEQUENCE [LARGE SCALE GENOMIC DNA]</scope>
    <source>
        <strain evidence="3 4">KEM-5</strain>
    </source>
</reference>